<dbReference type="PROSITE" id="PS00213">
    <property type="entry name" value="LIPOCALIN"/>
    <property type="match status" value="1"/>
</dbReference>
<name>A0A5P6PF17_9BRAD</name>
<dbReference type="Proteomes" id="UP000325641">
    <property type="component" value="Chromosome"/>
</dbReference>
<protein>
    <submittedName>
        <fullName evidence="1">Uncharacterized protein</fullName>
    </submittedName>
</protein>
<accession>A0A5P6PF17</accession>
<evidence type="ECO:0000313" key="1">
    <source>
        <dbReference type="EMBL" id="QFI76738.1"/>
    </source>
</evidence>
<dbReference type="AlphaFoldDB" id="A0A5P6PF17"/>
<dbReference type="EMBL" id="CP044543">
    <property type="protein sequence ID" value="QFI76738.1"/>
    <property type="molecule type" value="Genomic_DNA"/>
</dbReference>
<gene>
    <name evidence="1" type="ORF">F8237_32660</name>
</gene>
<evidence type="ECO:0000313" key="2">
    <source>
        <dbReference type="Proteomes" id="UP000325641"/>
    </source>
</evidence>
<proteinExistence type="predicted"/>
<reference evidence="2" key="1">
    <citation type="submission" date="2019-10" db="EMBL/GenBank/DDBJ databases">
        <title>Complete Genome Sequence of Bradyrhizobium betae type strain PL7HG1T.</title>
        <authorList>
            <person name="Bromfield E.S.P."/>
            <person name="Cloutier S."/>
        </authorList>
    </citation>
    <scope>NUCLEOTIDE SEQUENCE [LARGE SCALE GENOMIC DNA]</scope>
    <source>
        <strain evidence="2">PL7HG1</strain>
    </source>
</reference>
<organism evidence="1 2">
    <name type="scientific">Bradyrhizobium betae</name>
    <dbReference type="NCBI Taxonomy" id="244734"/>
    <lineage>
        <taxon>Bacteria</taxon>
        <taxon>Pseudomonadati</taxon>
        <taxon>Pseudomonadota</taxon>
        <taxon>Alphaproteobacteria</taxon>
        <taxon>Hyphomicrobiales</taxon>
        <taxon>Nitrobacteraceae</taxon>
        <taxon>Bradyrhizobium</taxon>
    </lineage>
</organism>
<dbReference type="InterPro" id="IPR022272">
    <property type="entry name" value="Lipocalin_CS"/>
</dbReference>
<dbReference type="KEGG" id="bbet:F8237_32660"/>
<sequence length="179" mass="20034">MANSSLNKNQWVLVEGPGPDEAEFLGRWLLAAAAADKALKEQFKRNAELKKHISSVEIVDEVCFSSGAAKFLELLMKDLTAFSLSVEDVWIDVFAIMADLGFFRLTGERYQMTLPSSASGSAIEAALLKLAATEHRFSLHPENMIHWITKYDAHTWHARLKGLTWMQRVADRELLLGDG</sequence>
<dbReference type="RefSeq" id="WP_151650186.1">
    <property type="nucleotide sequence ID" value="NZ_CP044543.1"/>
</dbReference>